<keyword evidence="2" id="KW-1185">Reference proteome</keyword>
<name>A0ACC2W7R6_9TREE</name>
<evidence type="ECO:0000313" key="2">
    <source>
        <dbReference type="Proteomes" id="UP001227268"/>
    </source>
</evidence>
<protein>
    <submittedName>
        <fullName evidence="1">Uncharacterized protein</fullName>
    </submittedName>
</protein>
<sequence length="351" mass="38809">MFKFDFGVEDEEGEVTVQNIATQDVVPASETSATAAARYRTIHLEEFVIDELDDEDENVEAKVEYTQDDQNTAEYVNADTDLIPGTYEGGLKTWEGGMDLVEVLEEQHKKIPRGIGSWVKGKKVLEVGCGTGLPCAYLLRRLLELPADSSVVTELHLQDYNISVLQLVTLPNLILASMSEETLAEMDSNLELSDEVIQEFREQLKLHNIQLRFSCGDWSGFAQALRPSEGETEAPYDLVLTAETIYRLESVPSLLKVLKYASRRDDREASPTREGSDTVDVASALDGLTLQKPWGADETVILVAAKVSPEKSIQLLHYGGILIAASARYSILVLEVVCRISPIASNEPMAR</sequence>
<evidence type="ECO:0000313" key="1">
    <source>
        <dbReference type="EMBL" id="KAJ9107466.1"/>
    </source>
</evidence>
<accession>A0ACC2W7R6</accession>
<comment type="caution">
    <text evidence="1">The sequence shown here is derived from an EMBL/GenBank/DDBJ whole genome shotgun (WGS) entry which is preliminary data.</text>
</comment>
<dbReference type="Proteomes" id="UP001227268">
    <property type="component" value="Unassembled WGS sequence"/>
</dbReference>
<proteinExistence type="predicted"/>
<dbReference type="EMBL" id="JASBWT010000002">
    <property type="protein sequence ID" value="KAJ9107466.1"/>
    <property type="molecule type" value="Genomic_DNA"/>
</dbReference>
<organism evidence="1 2">
    <name type="scientific">Naganishia friedmannii</name>
    <dbReference type="NCBI Taxonomy" id="89922"/>
    <lineage>
        <taxon>Eukaryota</taxon>
        <taxon>Fungi</taxon>
        <taxon>Dikarya</taxon>
        <taxon>Basidiomycota</taxon>
        <taxon>Agaricomycotina</taxon>
        <taxon>Tremellomycetes</taxon>
        <taxon>Filobasidiales</taxon>
        <taxon>Filobasidiaceae</taxon>
        <taxon>Naganishia</taxon>
    </lineage>
</organism>
<gene>
    <name evidence="1" type="ORF">QFC21_000919</name>
</gene>
<reference evidence="1" key="1">
    <citation type="submission" date="2023-04" db="EMBL/GenBank/DDBJ databases">
        <title>Draft Genome sequencing of Naganishia species isolated from polar environments using Oxford Nanopore Technology.</title>
        <authorList>
            <person name="Leo P."/>
            <person name="Venkateswaran K."/>
        </authorList>
    </citation>
    <scope>NUCLEOTIDE SEQUENCE</scope>
    <source>
        <strain evidence="1">MNA-CCFEE 5423</strain>
    </source>
</reference>